<sequence>MREKRKRRKEKEEEGLQAGGGAGEEEEEEERNGGREGGWCCRWSWVLLGRVGNDAGGEKNDGAGQTVMQGGDRGESVLGGGLMEMQGAAAACVWELLR</sequence>
<dbReference type="EMBL" id="CM056810">
    <property type="protein sequence ID" value="KAJ8645008.1"/>
    <property type="molecule type" value="Genomic_DNA"/>
</dbReference>
<gene>
    <name evidence="1" type="ORF">MRB53_006756</name>
</gene>
<keyword evidence="2" id="KW-1185">Reference proteome</keyword>
<organism evidence="1 2">
    <name type="scientific">Persea americana</name>
    <name type="common">Avocado</name>
    <dbReference type="NCBI Taxonomy" id="3435"/>
    <lineage>
        <taxon>Eukaryota</taxon>
        <taxon>Viridiplantae</taxon>
        <taxon>Streptophyta</taxon>
        <taxon>Embryophyta</taxon>
        <taxon>Tracheophyta</taxon>
        <taxon>Spermatophyta</taxon>
        <taxon>Magnoliopsida</taxon>
        <taxon>Magnoliidae</taxon>
        <taxon>Laurales</taxon>
        <taxon>Lauraceae</taxon>
        <taxon>Persea</taxon>
    </lineage>
</organism>
<protein>
    <submittedName>
        <fullName evidence="1">Uncharacterized protein</fullName>
    </submittedName>
</protein>
<reference evidence="1 2" key="1">
    <citation type="journal article" date="2022" name="Hortic Res">
        <title>A haplotype resolved chromosomal level avocado genome allows analysis of novel avocado genes.</title>
        <authorList>
            <person name="Nath O."/>
            <person name="Fletcher S.J."/>
            <person name="Hayward A."/>
            <person name="Shaw L.M."/>
            <person name="Masouleh A.K."/>
            <person name="Furtado A."/>
            <person name="Henry R.J."/>
            <person name="Mitter N."/>
        </authorList>
    </citation>
    <scope>NUCLEOTIDE SEQUENCE [LARGE SCALE GENOMIC DNA]</scope>
    <source>
        <strain evidence="2">cv. Hass</strain>
    </source>
</reference>
<accession>A0ACC2MHA1</accession>
<dbReference type="Proteomes" id="UP001234297">
    <property type="component" value="Chromosome 2"/>
</dbReference>
<name>A0ACC2MHA1_PERAE</name>
<comment type="caution">
    <text evidence="1">The sequence shown here is derived from an EMBL/GenBank/DDBJ whole genome shotgun (WGS) entry which is preliminary data.</text>
</comment>
<evidence type="ECO:0000313" key="1">
    <source>
        <dbReference type="EMBL" id="KAJ8645008.1"/>
    </source>
</evidence>
<evidence type="ECO:0000313" key="2">
    <source>
        <dbReference type="Proteomes" id="UP001234297"/>
    </source>
</evidence>
<proteinExistence type="predicted"/>